<accession>A0ABS2HQH4</accession>
<keyword evidence="1 2" id="KW-0784">Thiamine biosynthesis</keyword>
<feature type="binding site" evidence="2">
    <location>
        <position position="46"/>
    </location>
    <ligand>
        <name>Mg(2+)</name>
        <dbReference type="ChEBI" id="CHEBI:18420"/>
        <label>2</label>
    </ligand>
</feature>
<keyword evidence="2 5" id="KW-0808">Transferase</keyword>
<feature type="binding site" evidence="2">
    <location>
        <position position="267"/>
    </location>
    <ligand>
        <name>substrate</name>
    </ligand>
</feature>
<dbReference type="SUPFAM" id="SSF55326">
    <property type="entry name" value="PurM N-terminal domain-like"/>
    <property type="match status" value="1"/>
</dbReference>
<feature type="binding site" evidence="2">
    <location>
        <position position="322"/>
    </location>
    <ligand>
        <name>substrate</name>
    </ligand>
</feature>
<feature type="binding site" evidence="2">
    <location>
        <position position="215"/>
    </location>
    <ligand>
        <name>Mg(2+)</name>
        <dbReference type="ChEBI" id="CHEBI:18420"/>
        <label>3</label>
    </ligand>
</feature>
<feature type="binding site" evidence="2">
    <location>
        <position position="217"/>
    </location>
    <ligand>
        <name>ATP</name>
        <dbReference type="ChEBI" id="CHEBI:30616"/>
    </ligand>
</feature>
<name>A0ABS2HQH4_9VIBR</name>
<dbReference type="PIRSF" id="PIRSF005303">
    <property type="entry name" value="Thiam_monoph_kin"/>
    <property type="match status" value="1"/>
</dbReference>
<proteinExistence type="inferred from homology"/>
<dbReference type="InterPro" id="IPR036921">
    <property type="entry name" value="PurM-like_N_sf"/>
</dbReference>
<keyword evidence="2" id="KW-0067">ATP-binding</keyword>
<dbReference type="InterPro" id="IPR006283">
    <property type="entry name" value="ThiL-like"/>
</dbReference>
<dbReference type="HAMAP" id="MF_02128">
    <property type="entry name" value="TMP_kinase"/>
    <property type="match status" value="1"/>
</dbReference>
<keyword evidence="2 5" id="KW-0418">Kinase</keyword>
<comment type="catalytic activity">
    <reaction evidence="2">
        <text>thiamine phosphate + ATP = thiamine diphosphate + ADP</text>
        <dbReference type="Rhea" id="RHEA:15913"/>
        <dbReference type="ChEBI" id="CHEBI:30616"/>
        <dbReference type="ChEBI" id="CHEBI:37575"/>
        <dbReference type="ChEBI" id="CHEBI:58937"/>
        <dbReference type="ChEBI" id="CHEBI:456216"/>
        <dbReference type="EC" id="2.7.4.16"/>
    </reaction>
</comment>
<dbReference type="PANTHER" id="PTHR30270">
    <property type="entry name" value="THIAMINE-MONOPHOSPHATE KINASE"/>
    <property type="match status" value="1"/>
</dbReference>
<protein>
    <recommendedName>
        <fullName evidence="2">Thiamine-monophosphate kinase</fullName>
        <shortName evidence="2">TMP kinase</shortName>
        <shortName evidence="2">Thiamine-phosphate kinase</shortName>
        <ecNumber evidence="2">2.7.4.16</ecNumber>
    </recommendedName>
</protein>
<evidence type="ECO:0000313" key="6">
    <source>
        <dbReference type="Proteomes" id="UP000809621"/>
    </source>
</evidence>
<comment type="caution">
    <text evidence="2">Lacks conserved residue(s) required for the propagation of feature annotation.</text>
</comment>
<comment type="similarity">
    <text evidence="2">Belongs to the thiamine-monophosphate kinase family.</text>
</comment>
<dbReference type="EC" id="2.7.4.16" evidence="2"/>
<dbReference type="NCBIfam" id="TIGR01379">
    <property type="entry name" value="thiL"/>
    <property type="match status" value="1"/>
</dbReference>
<feature type="binding site" evidence="2">
    <location>
        <position position="53"/>
    </location>
    <ligand>
        <name>substrate</name>
    </ligand>
</feature>
<feature type="binding site" evidence="2">
    <location>
        <begin position="120"/>
        <end position="121"/>
    </location>
    <ligand>
        <name>ATP</name>
        <dbReference type="ChEBI" id="CHEBI:30616"/>
    </ligand>
</feature>
<evidence type="ECO:0000259" key="4">
    <source>
        <dbReference type="Pfam" id="PF02769"/>
    </source>
</evidence>
<dbReference type="Pfam" id="PF02769">
    <property type="entry name" value="AIRS_C"/>
    <property type="match status" value="1"/>
</dbReference>
<feature type="binding site" evidence="2">
    <location>
        <position position="121"/>
    </location>
    <ligand>
        <name>Mg(2+)</name>
        <dbReference type="ChEBI" id="CHEBI:18420"/>
        <label>1</label>
    </ligand>
</feature>
<dbReference type="InterPro" id="IPR010918">
    <property type="entry name" value="PurM-like_C_dom"/>
</dbReference>
<sequence length="329" mass="35479">MAGEFDLIEQFFSKRQTSRKDVLLSIGDDCALVKPPEFSQIAVSTDTMVAGTHFLADADPAWLARKALSSNLSDLAAMGAVPAWVSLALTLPEMDTEWLKAFSDAFHQFADYYDIQLIGGDTTKGPMSITLTVQGLLPEGKALTRRGASVGDWIYVTGNLGDAKAGLDVILNTVHGGVASQPSALLKVLEKRHFESTPRIYAGQQLLNRASAAIDISDGLYADLSHILSHSSVSARLDVDALPLSAELQEYCSDPQQAQQYALTSGEEYELCFIVPELHRGSIEIELANIGTHITCIGQIQSGSGIVLHASGEPLNWTLSGFDHFNNND</sequence>
<feature type="binding site" evidence="2">
    <location>
        <position position="218"/>
    </location>
    <ligand>
        <name>Mg(2+)</name>
        <dbReference type="ChEBI" id="CHEBI:18420"/>
        <label>5</label>
    </ligand>
</feature>
<feature type="binding site" evidence="2">
    <location>
        <position position="29"/>
    </location>
    <ligand>
        <name>Mg(2+)</name>
        <dbReference type="ChEBI" id="CHEBI:18420"/>
        <label>4</label>
    </ligand>
</feature>
<dbReference type="NCBIfam" id="NF004350">
    <property type="entry name" value="PRK05731.1-1"/>
    <property type="match status" value="1"/>
</dbReference>
<keyword evidence="2" id="KW-0460">Magnesium</keyword>
<evidence type="ECO:0000256" key="1">
    <source>
        <dbReference type="ARBA" id="ARBA00022977"/>
    </source>
</evidence>
<feature type="binding site" evidence="2">
    <location>
        <position position="74"/>
    </location>
    <ligand>
        <name>Mg(2+)</name>
        <dbReference type="ChEBI" id="CHEBI:18420"/>
        <label>2</label>
    </ligand>
</feature>
<dbReference type="RefSeq" id="WP_205159605.1">
    <property type="nucleotide sequence ID" value="NZ_JAFEUM010000008.1"/>
</dbReference>
<feature type="binding site" evidence="2">
    <location>
        <position position="46"/>
    </location>
    <ligand>
        <name>Mg(2+)</name>
        <dbReference type="ChEBI" id="CHEBI:18420"/>
        <label>1</label>
    </ligand>
</feature>
<evidence type="ECO:0000313" key="5">
    <source>
        <dbReference type="EMBL" id="MBM7038127.1"/>
    </source>
</evidence>
<feature type="binding site" evidence="2">
    <location>
        <position position="74"/>
    </location>
    <ligand>
        <name>Mg(2+)</name>
        <dbReference type="ChEBI" id="CHEBI:18420"/>
        <label>4</label>
    </ligand>
</feature>
<gene>
    <name evidence="2 5" type="primary">thiL</name>
    <name evidence="5" type="ORF">JQC93_17175</name>
</gene>
<comment type="miscellaneous">
    <text evidence="2">Reaction mechanism of ThiL seems to utilize a direct, inline transfer of the gamma-phosphate of ATP to TMP rather than a phosphorylated enzyme intermediate.</text>
</comment>
<dbReference type="Pfam" id="PF00586">
    <property type="entry name" value="AIRS"/>
    <property type="match status" value="1"/>
</dbReference>
<dbReference type="InterPro" id="IPR016188">
    <property type="entry name" value="PurM-like_N"/>
</dbReference>
<feature type="domain" description="PurM-like C-terminal" evidence="4">
    <location>
        <begin position="150"/>
        <end position="279"/>
    </location>
</feature>
<keyword evidence="2" id="KW-0547">Nucleotide-binding</keyword>
<dbReference type="SUPFAM" id="SSF56042">
    <property type="entry name" value="PurM C-terminal domain-like"/>
    <property type="match status" value="1"/>
</dbReference>
<feature type="binding site" evidence="2">
    <location>
        <position position="44"/>
    </location>
    <ligand>
        <name>Mg(2+)</name>
        <dbReference type="ChEBI" id="CHEBI:18420"/>
        <label>4</label>
    </ligand>
</feature>
<organism evidence="5 6">
    <name type="scientific">Vibrio ulleungensis</name>
    <dbReference type="NCBI Taxonomy" id="2807619"/>
    <lineage>
        <taxon>Bacteria</taxon>
        <taxon>Pseudomonadati</taxon>
        <taxon>Pseudomonadota</taxon>
        <taxon>Gammaproteobacteria</taxon>
        <taxon>Vibrionales</taxon>
        <taxon>Vibrionaceae</taxon>
        <taxon>Vibrio</taxon>
    </lineage>
</organism>
<comment type="function">
    <text evidence="2">Catalyzes the ATP-dependent phosphorylation of thiamine-monophosphate (TMP) to form thiamine-pyrophosphate (TPP), the active form of vitamin B1.</text>
</comment>
<dbReference type="InterPro" id="IPR036676">
    <property type="entry name" value="PurM-like_C_sf"/>
</dbReference>
<dbReference type="CDD" id="cd02194">
    <property type="entry name" value="ThiL"/>
    <property type="match status" value="1"/>
</dbReference>
<feature type="binding site" evidence="2">
    <location>
        <position position="29"/>
    </location>
    <ligand>
        <name>Mg(2+)</name>
        <dbReference type="ChEBI" id="CHEBI:18420"/>
        <label>3</label>
    </ligand>
</feature>
<comment type="caution">
    <text evidence="5">The sequence shown here is derived from an EMBL/GenBank/DDBJ whole genome shotgun (WGS) entry which is preliminary data.</text>
</comment>
<dbReference type="Proteomes" id="UP000809621">
    <property type="component" value="Unassembled WGS sequence"/>
</dbReference>
<dbReference type="GO" id="GO:0009030">
    <property type="term" value="F:thiamine-phosphate kinase activity"/>
    <property type="evidence" value="ECO:0007669"/>
    <property type="project" value="UniProtKB-EC"/>
</dbReference>
<dbReference type="Gene3D" id="3.30.1330.10">
    <property type="entry name" value="PurM-like, N-terminal domain"/>
    <property type="match status" value="1"/>
</dbReference>
<keyword evidence="6" id="KW-1185">Reference proteome</keyword>
<reference evidence="5 6" key="1">
    <citation type="submission" date="2021-02" db="EMBL/GenBank/DDBJ databases">
        <authorList>
            <person name="Park J.-S."/>
        </authorList>
    </citation>
    <scope>NUCLEOTIDE SEQUENCE [LARGE SCALE GENOMIC DNA]</scope>
    <source>
        <strain evidence="5 6">188UL20-2</strain>
    </source>
</reference>
<keyword evidence="2" id="KW-0479">Metal-binding</keyword>
<dbReference type="EMBL" id="JAFEUM010000008">
    <property type="protein sequence ID" value="MBM7038127.1"/>
    <property type="molecule type" value="Genomic_DNA"/>
</dbReference>
<feature type="binding site" evidence="2">
    <location>
        <position position="45"/>
    </location>
    <ligand>
        <name>Mg(2+)</name>
        <dbReference type="ChEBI" id="CHEBI:18420"/>
        <label>1</label>
    </ligand>
</feature>
<comment type="pathway">
    <text evidence="2">Cofactor biosynthesis; thiamine diphosphate biosynthesis; thiamine diphosphate from thiamine phosphate: step 1/1.</text>
</comment>
<evidence type="ECO:0000256" key="2">
    <source>
        <dbReference type="HAMAP-Rule" id="MF_02128"/>
    </source>
</evidence>
<feature type="binding site" evidence="2">
    <location>
        <position position="74"/>
    </location>
    <ligand>
        <name>Mg(2+)</name>
        <dbReference type="ChEBI" id="CHEBI:18420"/>
        <label>3</label>
    </ligand>
</feature>
<evidence type="ECO:0000259" key="3">
    <source>
        <dbReference type="Pfam" id="PF00586"/>
    </source>
</evidence>
<dbReference type="PANTHER" id="PTHR30270:SF0">
    <property type="entry name" value="THIAMINE-MONOPHOSPHATE KINASE"/>
    <property type="match status" value="1"/>
</dbReference>
<dbReference type="Gene3D" id="3.90.650.10">
    <property type="entry name" value="PurM-like C-terminal domain"/>
    <property type="match status" value="1"/>
</dbReference>
<feature type="domain" description="PurM-like N-terminal" evidence="3">
    <location>
        <begin position="27"/>
        <end position="136"/>
    </location>
</feature>
<feature type="binding site" evidence="2">
    <location>
        <position position="145"/>
    </location>
    <ligand>
        <name>ATP</name>
        <dbReference type="ChEBI" id="CHEBI:30616"/>
    </ligand>
</feature>